<dbReference type="EMBL" id="JACHHT010000002">
    <property type="protein sequence ID" value="MBB6522813.1"/>
    <property type="molecule type" value="Genomic_DNA"/>
</dbReference>
<sequence>MKADILPNLGDVELLDRMEQAATIQVGLYDNNGRQMVFMAEHNRHGQQAIAANSLTYIQQLLDKFELVAEECDFFRYVFSPTSGPILGRFALKLSGDKPVSYSMKMLSQLEVEHMANLLEALPSSEMLQAV</sequence>
<comment type="caution">
    <text evidence="1">The sequence shown here is derived from an EMBL/GenBank/DDBJ whole genome shotgun (WGS) entry which is preliminary data.</text>
</comment>
<evidence type="ECO:0000313" key="1">
    <source>
        <dbReference type="EMBL" id="MBB6522813.1"/>
    </source>
</evidence>
<gene>
    <name evidence="1" type="ORF">HNR48_003098</name>
</gene>
<evidence type="ECO:0000313" key="2">
    <source>
        <dbReference type="Proteomes" id="UP000528457"/>
    </source>
</evidence>
<protein>
    <submittedName>
        <fullName evidence="1">Uncharacterized protein</fullName>
    </submittedName>
</protein>
<dbReference type="Proteomes" id="UP000528457">
    <property type="component" value="Unassembled WGS sequence"/>
</dbReference>
<proteinExistence type="predicted"/>
<name>A0A7X0MWV5_9GAMM</name>
<dbReference type="AlphaFoldDB" id="A0A7X0MWV5"/>
<dbReference type="RefSeq" id="WP_166845166.1">
    <property type="nucleotide sequence ID" value="NZ_JAAONY010000002.1"/>
</dbReference>
<dbReference type="InParanoid" id="A0A7X0MWV5"/>
<organism evidence="1 2">
    <name type="scientific">Pseudoteredinibacter isoporae</name>
    <dbReference type="NCBI Taxonomy" id="570281"/>
    <lineage>
        <taxon>Bacteria</taxon>
        <taxon>Pseudomonadati</taxon>
        <taxon>Pseudomonadota</taxon>
        <taxon>Gammaproteobacteria</taxon>
        <taxon>Cellvibrionales</taxon>
        <taxon>Cellvibrionaceae</taxon>
        <taxon>Pseudoteredinibacter</taxon>
    </lineage>
</organism>
<accession>A0A7X0MWV5</accession>
<reference evidence="1 2" key="1">
    <citation type="submission" date="2020-08" db="EMBL/GenBank/DDBJ databases">
        <title>Genomic Encyclopedia of Type Strains, Phase IV (KMG-IV): sequencing the most valuable type-strain genomes for metagenomic binning, comparative biology and taxonomic classification.</title>
        <authorList>
            <person name="Goeker M."/>
        </authorList>
    </citation>
    <scope>NUCLEOTIDE SEQUENCE [LARGE SCALE GENOMIC DNA]</scope>
    <source>
        <strain evidence="1 2">DSM 22368</strain>
    </source>
</reference>
<keyword evidence="2" id="KW-1185">Reference proteome</keyword>